<protein>
    <recommendedName>
        <fullName evidence="1">Cytidyltransferase-like domain-containing protein</fullName>
    </recommendedName>
</protein>
<accession>G3AM43</accession>
<dbReference type="GO" id="GO:0015937">
    <property type="term" value="P:coenzyme A biosynthetic process"/>
    <property type="evidence" value="ECO:0007669"/>
    <property type="project" value="EnsemblFungi"/>
</dbReference>
<dbReference type="EMBL" id="GL996501">
    <property type="protein sequence ID" value="EGW32748.1"/>
    <property type="molecule type" value="Genomic_DNA"/>
</dbReference>
<dbReference type="FunCoup" id="G3AM43">
    <property type="interactions" value="168"/>
</dbReference>
<keyword evidence="3" id="KW-1185">Reference proteome</keyword>
<dbReference type="PANTHER" id="PTHR10695:SF46">
    <property type="entry name" value="BIFUNCTIONAL COENZYME A SYNTHASE-RELATED"/>
    <property type="match status" value="1"/>
</dbReference>
<dbReference type="RefSeq" id="XP_007374263.1">
    <property type="nucleotide sequence ID" value="XM_007374201.1"/>
</dbReference>
<dbReference type="HOGENOM" id="CLU_035272_0_1_1"/>
<dbReference type="AlphaFoldDB" id="G3AM43"/>
<evidence type="ECO:0000313" key="2">
    <source>
        <dbReference type="EMBL" id="EGW32748.1"/>
    </source>
</evidence>
<dbReference type="OMA" id="VIFFEIY"/>
<dbReference type="GO" id="GO:1990143">
    <property type="term" value="C:CoA-synthesizing protein complex"/>
    <property type="evidence" value="ECO:0007669"/>
    <property type="project" value="EnsemblFungi"/>
</dbReference>
<evidence type="ECO:0000313" key="3">
    <source>
        <dbReference type="Proteomes" id="UP000000709"/>
    </source>
</evidence>
<dbReference type="InParanoid" id="G3AM43"/>
<dbReference type="GeneID" id="18871882"/>
<dbReference type="InterPro" id="IPR014729">
    <property type="entry name" value="Rossmann-like_a/b/a_fold"/>
</dbReference>
<proteinExistence type="predicted"/>
<dbReference type="Gene3D" id="3.40.50.620">
    <property type="entry name" value="HUPs"/>
    <property type="match status" value="1"/>
</dbReference>
<evidence type="ECO:0000259" key="1">
    <source>
        <dbReference type="Pfam" id="PF01467"/>
    </source>
</evidence>
<gene>
    <name evidence="2" type="ORF">SPAPADRAFT_54772</name>
</gene>
<dbReference type="eggNOG" id="KOG3351">
    <property type="taxonomic scope" value="Eukaryota"/>
</dbReference>
<name>G3AM43_SPAPN</name>
<dbReference type="InterPro" id="IPR004821">
    <property type="entry name" value="Cyt_trans-like"/>
</dbReference>
<dbReference type="OrthoDB" id="330671at2759"/>
<reference evidence="2 3" key="1">
    <citation type="journal article" date="2011" name="Proc. Natl. Acad. Sci. U.S.A.">
        <title>Comparative genomics of xylose-fermenting fungi for enhanced biofuel production.</title>
        <authorList>
            <person name="Wohlbach D.J."/>
            <person name="Kuo A."/>
            <person name="Sato T.K."/>
            <person name="Potts K.M."/>
            <person name="Salamov A.A."/>
            <person name="LaButti K.M."/>
            <person name="Sun H."/>
            <person name="Clum A."/>
            <person name="Pangilinan J.L."/>
            <person name="Lindquist E.A."/>
            <person name="Lucas S."/>
            <person name="Lapidus A."/>
            <person name="Jin M."/>
            <person name="Gunawan C."/>
            <person name="Balan V."/>
            <person name="Dale B.E."/>
            <person name="Jeffries T.W."/>
            <person name="Zinkel R."/>
            <person name="Barry K.W."/>
            <person name="Grigoriev I.V."/>
            <person name="Gasch A.P."/>
        </authorList>
    </citation>
    <scope>NUCLEOTIDE SEQUENCE [LARGE SCALE GENOMIC DNA]</scope>
    <source>
        <strain evidence="3">NRRL Y-27907 / 11-Y1</strain>
    </source>
</reference>
<dbReference type="STRING" id="619300.G3AM43"/>
<dbReference type="GO" id="GO:0004140">
    <property type="term" value="F:dephospho-CoA kinase activity"/>
    <property type="evidence" value="ECO:0007669"/>
    <property type="project" value="TreeGrafter"/>
</dbReference>
<dbReference type="PANTHER" id="PTHR10695">
    <property type="entry name" value="DEPHOSPHO-COA KINASE-RELATED"/>
    <property type="match status" value="1"/>
</dbReference>
<feature type="domain" description="Cytidyltransferase-like" evidence="1">
    <location>
        <begin position="143"/>
        <end position="291"/>
    </location>
</feature>
<sequence length="299" mass="33974">MPHSVIIIKDSLANDYTQLISKVLLDITSSIDKIDIYIINEITNSNDLNAILFHYYSIARKLSIVKGYDYRFDINVIFNIDSPLCLFKLIQTWNMAFVATNETGLLKLHDIPIVPVSVELTPVTYPTTDRQSKERGQFDVAAVGGTFDHIHDGHKILLSVSAFLTKRKLIIGITGNELLKNKKYHEVLQPFAERQASVQTFLNLIVASRHIQFELYEINDVCGPTGYVRDINCLILSDETLSGGDYVNDYRKSRGFKELETVIIQVIGNGDDKENNNDYATWKLSSTDIRQQEAKRLQL</sequence>
<dbReference type="SUPFAM" id="SSF52374">
    <property type="entry name" value="Nucleotidylyl transferase"/>
    <property type="match status" value="1"/>
</dbReference>
<dbReference type="KEGG" id="spaa:SPAPADRAFT_54772"/>
<organism evidence="3">
    <name type="scientific">Spathaspora passalidarum (strain NRRL Y-27907 / 11-Y1)</name>
    <dbReference type="NCBI Taxonomy" id="619300"/>
    <lineage>
        <taxon>Eukaryota</taxon>
        <taxon>Fungi</taxon>
        <taxon>Dikarya</taxon>
        <taxon>Ascomycota</taxon>
        <taxon>Saccharomycotina</taxon>
        <taxon>Pichiomycetes</taxon>
        <taxon>Debaryomycetaceae</taxon>
        <taxon>Spathaspora</taxon>
    </lineage>
</organism>
<dbReference type="Pfam" id="PF01467">
    <property type="entry name" value="CTP_transf_like"/>
    <property type="match status" value="1"/>
</dbReference>
<dbReference type="Proteomes" id="UP000000709">
    <property type="component" value="Unassembled WGS sequence"/>
</dbReference>